<protein>
    <submittedName>
        <fullName evidence="8">RagB/SusD family nutrient uptake outer membrane protein</fullName>
    </submittedName>
</protein>
<keyword evidence="3" id="KW-0732">Signal</keyword>
<comment type="caution">
    <text evidence="8">The sequence shown here is derived from an EMBL/GenBank/DDBJ whole genome shotgun (WGS) entry which is preliminary data.</text>
</comment>
<organism evidence="8 9">
    <name type="scientific">Nibribacter koreensis</name>
    <dbReference type="NCBI Taxonomy" id="1084519"/>
    <lineage>
        <taxon>Bacteria</taxon>
        <taxon>Pseudomonadati</taxon>
        <taxon>Bacteroidota</taxon>
        <taxon>Cytophagia</taxon>
        <taxon>Cytophagales</taxon>
        <taxon>Hymenobacteraceae</taxon>
        <taxon>Nibribacter</taxon>
    </lineage>
</organism>
<dbReference type="Gene3D" id="1.25.40.390">
    <property type="match status" value="1"/>
</dbReference>
<evidence type="ECO:0000256" key="4">
    <source>
        <dbReference type="ARBA" id="ARBA00023136"/>
    </source>
</evidence>
<comment type="subcellular location">
    <subcellularLocation>
        <location evidence="1">Cell outer membrane</location>
    </subcellularLocation>
</comment>
<reference evidence="9" key="1">
    <citation type="journal article" date="2019" name="Int. J. Syst. Evol. Microbiol.">
        <title>The Global Catalogue of Microorganisms (GCM) 10K type strain sequencing project: providing services to taxonomists for standard genome sequencing and annotation.</title>
        <authorList>
            <consortium name="The Broad Institute Genomics Platform"/>
            <consortium name="The Broad Institute Genome Sequencing Center for Infectious Disease"/>
            <person name="Wu L."/>
            <person name="Ma J."/>
        </authorList>
    </citation>
    <scope>NUCLEOTIDE SEQUENCE [LARGE SCALE GENOMIC DNA]</scope>
    <source>
        <strain evidence="9">JCM 17917</strain>
    </source>
</reference>
<dbReference type="InterPro" id="IPR012944">
    <property type="entry name" value="SusD_RagB_dom"/>
</dbReference>
<dbReference type="SUPFAM" id="SSF48452">
    <property type="entry name" value="TPR-like"/>
    <property type="match status" value="1"/>
</dbReference>
<name>A0ABP8FZ89_9BACT</name>
<feature type="domain" description="RagB/SusD" evidence="6">
    <location>
        <begin position="313"/>
        <end position="531"/>
    </location>
</feature>
<dbReference type="EMBL" id="BAABGX010000003">
    <property type="protein sequence ID" value="GAA4314065.1"/>
    <property type="molecule type" value="Genomic_DNA"/>
</dbReference>
<dbReference type="InterPro" id="IPR033985">
    <property type="entry name" value="SusD-like_N"/>
</dbReference>
<dbReference type="Pfam" id="PF07980">
    <property type="entry name" value="SusD_RagB"/>
    <property type="match status" value="1"/>
</dbReference>
<evidence type="ECO:0000313" key="9">
    <source>
        <dbReference type="Proteomes" id="UP001501844"/>
    </source>
</evidence>
<evidence type="ECO:0000259" key="7">
    <source>
        <dbReference type="Pfam" id="PF14322"/>
    </source>
</evidence>
<dbReference type="Pfam" id="PF14322">
    <property type="entry name" value="SusD-like_3"/>
    <property type="match status" value="1"/>
</dbReference>
<proteinExistence type="inferred from homology"/>
<dbReference type="Proteomes" id="UP001501844">
    <property type="component" value="Unassembled WGS sequence"/>
</dbReference>
<dbReference type="InterPro" id="IPR011990">
    <property type="entry name" value="TPR-like_helical_dom_sf"/>
</dbReference>
<gene>
    <name evidence="8" type="ORF">GCM10023183_34110</name>
</gene>
<keyword evidence="4" id="KW-0472">Membrane</keyword>
<evidence type="ECO:0000256" key="1">
    <source>
        <dbReference type="ARBA" id="ARBA00004442"/>
    </source>
</evidence>
<sequence length="531" mass="59174">MPLSKNELMKNIRKNTSKYLVLGLLAFGSASCDSFLDLTPIDNRTTDNFFKTEADAREALVGVYDVLQWNTVRGFHPTPMLLDIASDDAYAGGGNRTDIVNIQEMDFHKILPNNPEVQGLWKKHYFGIARANTLLQKMEGLEASEAFKKTTIAEAKFLRAHFYLDLVRFYENVPLILTPLAPSEYNQPQASPKAVYDQIAKDLEEAIVDLPATTLTVSKGKATKWAAKALLARTYLFYKGVYGQELQAGNTTVNGARVLTHLQDIINNSGHDLMANYGDIFKRASEFGIESVWEISYSDENPWWDWGYIHGGEGNMQPQMQGPRIKNPATESYVAGWSAATPTQELFDAFGANDPRRDATLLLETELAGGKANLNIGYQHTGYFSQKYTTAKEYAPSAGQPELNWGNNYRAIRYADVLLMAAELALTNGGNAETYLTEVRARVGLAPVPATLDNIKKERRLELALEGHRYWDLLRWNMAAQEIPTTQIGSMYVGDNSDFVITYNAVRKGFFPIPQSEIDLSGGTLKPNAGY</sequence>
<dbReference type="CDD" id="cd08977">
    <property type="entry name" value="SusD"/>
    <property type="match status" value="1"/>
</dbReference>
<feature type="domain" description="SusD-like N-terminal" evidence="7">
    <location>
        <begin position="35"/>
        <end position="236"/>
    </location>
</feature>
<keyword evidence="5" id="KW-0998">Cell outer membrane</keyword>
<evidence type="ECO:0000313" key="8">
    <source>
        <dbReference type="EMBL" id="GAA4314065.1"/>
    </source>
</evidence>
<accession>A0ABP8FZ89</accession>
<evidence type="ECO:0000259" key="6">
    <source>
        <dbReference type="Pfam" id="PF07980"/>
    </source>
</evidence>
<dbReference type="PROSITE" id="PS51257">
    <property type="entry name" value="PROKAR_LIPOPROTEIN"/>
    <property type="match status" value="1"/>
</dbReference>
<evidence type="ECO:0000256" key="5">
    <source>
        <dbReference type="ARBA" id="ARBA00023237"/>
    </source>
</evidence>
<keyword evidence="9" id="KW-1185">Reference proteome</keyword>
<evidence type="ECO:0000256" key="3">
    <source>
        <dbReference type="ARBA" id="ARBA00022729"/>
    </source>
</evidence>
<evidence type="ECO:0000256" key="2">
    <source>
        <dbReference type="ARBA" id="ARBA00006275"/>
    </source>
</evidence>
<comment type="similarity">
    <text evidence="2">Belongs to the SusD family.</text>
</comment>